<keyword evidence="7 10" id="KW-0131">Cell cycle</keyword>
<dbReference type="InParanoid" id="A3LP43"/>
<dbReference type="Pfam" id="PF00581">
    <property type="entry name" value="Rhodanese"/>
    <property type="match status" value="1"/>
</dbReference>
<dbReference type="KEGG" id="pic:PICST_42742"/>
<dbReference type="PROSITE" id="PS50206">
    <property type="entry name" value="RHODANESE_3"/>
    <property type="match status" value="1"/>
</dbReference>
<dbReference type="InterPro" id="IPR000751">
    <property type="entry name" value="MPI_Phosphatase"/>
</dbReference>
<evidence type="ECO:0000256" key="3">
    <source>
        <dbReference type="ARBA" id="ARBA00022618"/>
    </source>
</evidence>
<dbReference type="RefSeq" id="XP_001382458.2">
    <property type="nucleotide sequence ID" value="XM_001382421.1"/>
</dbReference>
<dbReference type="STRING" id="322104.A3LP43"/>
<dbReference type="EC" id="3.1.3.48" evidence="2 10"/>
<gene>
    <name evidence="13" type="ORF">PICST_42742</name>
</gene>
<dbReference type="eggNOG" id="KOG3772">
    <property type="taxonomic scope" value="Eukaryota"/>
</dbReference>
<dbReference type="AlphaFoldDB" id="A3LP43"/>
<evidence type="ECO:0000256" key="7">
    <source>
        <dbReference type="ARBA" id="ARBA00023306"/>
    </source>
</evidence>
<dbReference type="GO" id="GO:0000086">
    <property type="term" value="P:G2/M transition of mitotic cell cycle"/>
    <property type="evidence" value="ECO:0007669"/>
    <property type="project" value="TreeGrafter"/>
</dbReference>
<dbReference type="Gene3D" id="3.40.250.10">
    <property type="entry name" value="Rhodanese-like domain"/>
    <property type="match status" value="1"/>
</dbReference>
<keyword evidence="14" id="KW-1185">Reference proteome</keyword>
<feature type="non-terminal residue" evidence="13">
    <location>
        <position position="668"/>
    </location>
</feature>
<evidence type="ECO:0000313" key="14">
    <source>
        <dbReference type="Proteomes" id="UP000002258"/>
    </source>
</evidence>
<keyword evidence="4 10" id="KW-0498">Mitosis</keyword>
<dbReference type="GO" id="GO:0010971">
    <property type="term" value="P:positive regulation of G2/M transition of mitotic cell cycle"/>
    <property type="evidence" value="ECO:0007669"/>
    <property type="project" value="TreeGrafter"/>
</dbReference>
<feature type="domain" description="Rhodanese" evidence="12">
    <location>
        <begin position="142"/>
        <end position="250"/>
    </location>
</feature>
<feature type="region of interest" description="Disordered" evidence="11">
    <location>
        <begin position="60"/>
        <end position="79"/>
    </location>
</feature>
<dbReference type="HOGENOM" id="CLU_413936_0_0_1"/>
<evidence type="ECO:0000256" key="5">
    <source>
        <dbReference type="ARBA" id="ARBA00022801"/>
    </source>
</evidence>
<dbReference type="PANTHER" id="PTHR10828">
    <property type="entry name" value="M-PHASE INDUCER PHOSPHATASE DUAL SPECIFICITY PHOSPHATASE CDC25"/>
    <property type="match status" value="1"/>
</dbReference>
<dbReference type="GO" id="GO:0051301">
    <property type="term" value="P:cell division"/>
    <property type="evidence" value="ECO:0007669"/>
    <property type="project" value="UniProtKB-UniRule"/>
</dbReference>
<evidence type="ECO:0000256" key="9">
    <source>
        <dbReference type="ARBA" id="ARBA00067190"/>
    </source>
</evidence>
<dbReference type="PRINTS" id="PR00716">
    <property type="entry name" value="MPIPHPHTASE"/>
</dbReference>
<reference evidence="13 14" key="1">
    <citation type="journal article" date="2007" name="Nat. Biotechnol.">
        <title>Genome sequence of the lignocellulose-bioconverting and xylose-fermenting yeast Pichia stipitis.</title>
        <authorList>
            <person name="Jeffries T.W."/>
            <person name="Grigoriev I.V."/>
            <person name="Grimwood J."/>
            <person name="Laplaza J.M."/>
            <person name="Aerts A."/>
            <person name="Salamov A."/>
            <person name="Schmutz J."/>
            <person name="Lindquist E."/>
            <person name="Dehal P."/>
            <person name="Shapiro H."/>
            <person name="Jin Y.S."/>
            <person name="Passoth V."/>
            <person name="Richardson P.M."/>
        </authorList>
    </citation>
    <scope>NUCLEOTIDE SEQUENCE [LARGE SCALE GENOMIC DNA]</scope>
    <source>
        <strain evidence="14">ATCC 58785 / CBS 6054 / NBRC 10063 / NRRL Y-11545</strain>
    </source>
</reference>
<keyword evidence="5 10" id="KW-0378">Hydrolase</keyword>
<feature type="region of interest" description="Disordered" evidence="11">
    <location>
        <begin position="458"/>
        <end position="491"/>
    </location>
</feature>
<accession>A3LP43</accession>
<dbReference type="InterPro" id="IPR001763">
    <property type="entry name" value="Rhodanese-like_dom"/>
</dbReference>
<proteinExistence type="inferred from homology"/>
<dbReference type="SMART" id="SM00450">
    <property type="entry name" value="RHOD"/>
    <property type="match status" value="1"/>
</dbReference>
<dbReference type="CDD" id="cd01530">
    <property type="entry name" value="Cdc25"/>
    <property type="match status" value="1"/>
</dbReference>
<organism evidence="13 14">
    <name type="scientific">Scheffersomyces stipitis (strain ATCC 58785 / CBS 6054 / NBRC 10063 / NRRL Y-11545)</name>
    <name type="common">Yeast</name>
    <name type="synonym">Pichia stipitis</name>
    <dbReference type="NCBI Taxonomy" id="322104"/>
    <lineage>
        <taxon>Eukaryota</taxon>
        <taxon>Fungi</taxon>
        <taxon>Dikarya</taxon>
        <taxon>Ascomycota</taxon>
        <taxon>Saccharomycotina</taxon>
        <taxon>Pichiomycetes</taxon>
        <taxon>Debaryomycetaceae</taxon>
        <taxon>Scheffersomyces</taxon>
    </lineage>
</organism>
<comment type="function">
    <text evidence="10">Tyrosine protein phosphatase which functions as a dosage-dependent inducer of mitotic progression.</text>
</comment>
<evidence type="ECO:0000256" key="11">
    <source>
        <dbReference type="SAM" id="MobiDB-lite"/>
    </source>
</evidence>
<evidence type="ECO:0000256" key="10">
    <source>
        <dbReference type="RuleBase" id="RU368028"/>
    </source>
</evidence>
<sequence length="668" mass="74097">ELVSPLFNRKPFKNLSNLMLPNMKKKLISSTKSFTRSMTAVTKSSQSFFLGSNSTSGVIDASQNENSDAEDIPISPTQSRNRSIRRIHSMCQTTKEKECYKMEDNSHLKNTTISTFSVTNDLLPRIDEDELYKIVNGQYNHFFDEFIIVDCRFNYEYEGGHIVDAINISTKQGLESKFMESDEFSDKFKKRLVVFHCEFSVFRGPTMASHLRRVDRRVNSDRYPYLKYPDIVVLEGGYNSFFSKYEQSCFPRGYVKMKDVNHEKNCENEMHRVRQESKLPRAKSIQFDNEPSDPSLPEFYHMRSHSYTTTSGEKILKRQRSNSKVKTLALPSSSSGLRLARASTFSYDQSIFATPNDSSSPVSSNHGFQSSSSIFVDQDFQPPSTSFRSGGHRKSCSTNLSSSSASISSSLSSICSSDAAFSSVESLPDSFSSPVVEYNEFFDIKSSNLTNYMRRMSTASTPASSTSSTNSSSINNSINTNNTNKTNTNSNATINATKTAAKKPSGSVPALPIKASLSSTNIIIHQNTVNVPITAFKFPSNIKPKNNSRHSLNRLSTGCSVSTSKAITTTPLLLHSSPVISSPLSTATPVSTIDSNAQHTSSIIDPINDTPVDFSVPFFSKTIGGRHINHVRKRSGSLLLSAGGLYNVSSDIDEVDEEQDDLNRSRSK</sequence>
<keyword evidence="6 10" id="KW-0904">Protein phosphatase</keyword>
<dbReference type="Proteomes" id="UP000002258">
    <property type="component" value="Chromosome 2"/>
</dbReference>
<comment type="catalytic activity">
    <reaction evidence="8 10">
        <text>O-phospho-L-tyrosyl-[protein] + H2O = L-tyrosyl-[protein] + phosphate</text>
        <dbReference type="Rhea" id="RHEA:10684"/>
        <dbReference type="Rhea" id="RHEA-COMP:10136"/>
        <dbReference type="Rhea" id="RHEA-COMP:20101"/>
        <dbReference type="ChEBI" id="CHEBI:15377"/>
        <dbReference type="ChEBI" id="CHEBI:43474"/>
        <dbReference type="ChEBI" id="CHEBI:46858"/>
        <dbReference type="ChEBI" id="CHEBI:61978"/>
        <dbReference type="EC" id="3.1.3.48"/>
    </reaction>
</comment>
<dbReference type="PANTHER" id="PTHR10828:SF17">
    <property type="entry name" value="PROTEIN-TYROSINE-PHOSPHATASE"/>
    <property type="match status" value="1"/>
</dbReference>
<dbReference type="GeneID" id="4837049"/>
<protein>
    <recommendedName>
        <fullName evidence="9 10">M-phase inducer phosphatase</fullName>
        <ecNumber evidence="2 10">3.1.3.48</ecNumber>
    </recommendedName>
</protein>
<evidence type="ECO:0000256" key="8">
    <source>
        <dbReference type="ARBA" id="ARBA00051722"/>
    </source>
</evidence>
<comment type="similarity">
    <text evidence="1 10">Belongs to the MPI phosphatase family.</text>
</comment>
<evidence type="ECO:0000256" key="2">
    <source>
        <dbReference type="ARBA" id="ARBA00013064"/>
    </source>
</evidence>
<name>A3LP43_PICST</name>
<dbReference type="FunFam" id="3.40.250.10:FF:000021">
    <property type="entry name" value="M-phase inducer phosphatase cdc-25.2"/>
    <property type="match status" value="1"/>
</dbReference>
<dbReference type="OMA" id="RRIHSMC"/>
<dbReference type="OrthoDB" id="26523at2759"/>
<dbReference type="GO" id="GO:0110032">
    <property type="term" value="P:positive regulation of G2/MI transition of meiotic cell cycle"/>
    <property type="evidence" value="ECO:0007669"/>
    <property type="project" value="TreeGrafter"/>
</dbReference>
<feature type="region of interest" description="Disordered" evidence="11">
    <location>
        <begin position="273"/>
        <end position="300"/>
    </location>
</feature>
<dbReference type="SUPFAM" id="SSF52821">
    <property type="entry name" value="Rhodanese/Cell cycle control phosphatase"/>
    <property type="match status" value="1"/>
</dbReference>
<dbReference type="GO" id="GO:0005634">
    <property type="term" value="C:nucleus"/>
    <property type="evidence" value="ECO:0007669"/>
    <property type="project" value="TreeGrafter"/>
</dbReference>
<dbReference type="GO" id="GO:0004725">
    <property type="term" value="F:protein tyrosine phosphatase activity"/>
    <property type="evidence" value="ECO:0007669"/>
    <property type="project" value="UniProtKB-UniRule"/>
</dbReference>
<evidence type="ECO:0000256" key="1">
    <source>
        <dbReference type="ARBA" id="ARBA00011065"/>
    </source>
</evidence>
<feature type="non-terminal residue" evidence="13">
    <location>
        <position position="1"/>
    </location>
</feature>
<evidence type="ECO:0000259" key="12">
    <source>
        <dbReference type="PROSITE" id="PS50206"/>
    </source>
</evidence>
<keyword evidence="3 10" id="KW-0132">Cell division</keyword>
<dbReference type="GO" id="GO:0005737">
    <property type="term" value="C:cytoplasm"/>
    <property type="evidence" value="ECO:0007669"/>
    <property type="project" value="TreeGrafter"/>
</dbReference>
<evidence type="ECO:0000256" key="4">
    <source>
        <dbReference type="ARBA" id="ARBA00022776"/>
    </source>
</evidence>
<evidence type="ECO:0000313" key="13">
    <source>
        <dbReference type="EMBL" id="ABN64429.2"/>
    </source>
</evidence>
<evidence type="ECO:0000256" key="6">
    <source>
        <dbReference type="ARBA" id="ARBA00022912"/>
    </source>
</evidence>
<dbReference type="InterPro" id="IPR036873">
    <property type="entry name" value="Rhodanese-like_dom_sf"/>
</dbReference>
<dbReference type="EMBL" id="CP000496">
    <property type="protein sequence ID" value="ABN64429.2"/>
    <property type="molecule type" value="Genomic_DNA"/>
</dbReference>